<dbReference type="EMBL" id="BMQA01000004">
    <property type="protein sequence ID" value="GGJ06636.1"/>
    <property type="molecule type" value="Genomic_DNA"/>
</dbReference>
<dbReference type="PANTHER" id="PTHR33495:SF2">
    <property type="entry name" value="ANTI-SIGMA FACTOR ANTAGONIST TM_1081-RELATED"/>
    <property type="match status" value="1"/>
</dbReference>
<dbReference type="Gene3D" id="3.30.750.24">
    <property type="entry name" value="STAS domain"/>
    <property type="match status" value="1"/>
</dbReference>
<keyword evidence="5" id="KW-1185">Reference proteome</keyword>
<proteinExistence type="inferred from homology"/>
<reference evidence="4" key="1">
    <citation type="journal article" date="2014" name="Int. J. Syst. Evol. Microbiol.">
        <title>Complete genome sequence of Corynebacterium casei LMG S-19264T (=DSM 44701T), isolated from a smear-ripened cheese.</title>
        <authorList>
            <consortium name="US DOE Joint Genome Institute (JGI-PGF)"/>
            <person name="Walter F."/>
            <person name="Albersmeier A."/>
            <person name="Kalinowski J."/>
            <person name="Ruckert C."/>
        </authorList>
    </citation>
    <scope>NUCLEOTIDE SEQUENCE</scope>
    <source>
        <strain evidence="4">JCM 3086</strain>
    </source>
</reference>
<feature type="domain" description="STAS" evidence="3">
    <location>
        <begin position="10"/>
        <end position="119"/>
    </location>
</feature>
<protein>
    <recommendedName>
        <fullName evidence="2">Anti-sigma factor antagonist</fullName>
    </recommendedName>
</protein>
<dbReference type="CDD" id="cd07043">
    <property type="entry name" value="STAS_anti-anti-sigma_factors"/>
    <property type="match status" value="1"/>
</dbReference>
<dbReference type="Pfam" id="PF01740">
    <property type="entry name" value="STAS"/>
    <property type="match status" value="1"/>
</dbReference>
<dbReference type="InterPro" id="IPR002645">
    <property type="entry name" value="STAS_dom"/>
</dbReference>
<comment type="similarity">
    <text evidence="1 2">Belongs to the anti-sigma-factor antagonist family.</text>
</comment>
<dbReference type="AlphaFoldDB" id="A0A917NLG7"/>
<accession>A0A917NLG7</accession>
<gene>
    <name evidence="4" type="ORF">GCM10010121_016410</name>
</gene>
<dbReference type="GO" id="GO:0043856">
    <property type="term" value="F:anti-sigma factor antagonist activity"/>
    <property type="evidence" value="ECO:0007669"/>
    <property type="project" value="InterPro"/>
</dbReference>
<organism evidence="4 5">
    <name type="scientific">Streptomyces brasiliensis</name>
    <dbReference type="NCBI Taxonomy" id="1954"/>
    <lineage>
        <taxon>Bacteria</taxon>
        <taxon>Bacillati</taxon>
        <taxon>Actinomycetota</taxon>
        <taxon>Actinomycetes</taxon>
        <taxon>Kitasatosporales</taxon>
        <taxon>Streptomycetaceae</taxon>
        <taxon>Streptomyces</taxon>
    </lineage>
</organism>
<name>A0A917NLG7_9ACTN</name>
<dbReference type="PANTHER" id="PTHR33495">
    <property type="entry name" value="ANTI-SIGMA FACTOR ANTAGONIST TM_1081-RELATED-RELATED"/>
    <property type="match status" value="1"/>
</dbReference>
<dbReference type="InterPro" id="IPR036513">
    <property type="entry name" value="STAS_dom_sf"/>
</dbReference>
<comment type="caution">
    <text evidence="4">The sequence shown here is derived from an EMBL/GenBank/DDBJ whole genome shotgun (WGS) entry which is preliminary data.</text>
</comment>
<dbReference type="NCBIfam" id="TIGR00377">
    <property type="entry name" value="ant_ant_sig"/>
    <property type="match status" value="1"/>
</dbReference>
<reference evidence="4" key="2">
    <citation type="submission" date="2020-09" db="EMBL/GenBank/DDBJ databases">
        <authorList>
            <person name="Sun Q."/>
            <person name="Ohkuma M."/>
        </authorList>
    </citation>
    <scope>NUCLEOTIDE SEQUENCE</scope>
    <source>
        <strain evidence="4">JCM 3086</strain>
    </source>
</reference>
<dbReference type="Proteomes" id="UP000657574">
    <property type="component" value="Unassembled WGS sequence"/>
</dbReference>
<dbReference type="InterPro" id="IPR003658">
    <property type="entry name" value="Anti-sigma_ant"/>
</dbReference>
<dbReference type="PROSITE" id="PS50801">
    <property type="entry name" value="STAS"/>
    <property type="match status" value="1"/>
</dbReference>
<evidence type="ECO:0000313" key="4">
    <source>
        <dbReference type="EMBL" id="GGJ06636.1"/>
    </source>
</evidence>
<sequence length="130" mass="14299">MTESHTRTPLRSVTRTAAGATLVTLHGEIDLLTARQLSARLDELTSGSRPDLVIDLRPVDFIDCAGLGVLCRARNRVMHRDGRLRLVSDSASFRQVLRATGLSDVFELHRHLPESVNGLPSSEPVPAHRD</sequence>
<evidence type="ECO:0000256" key="1">
    <source>
        <dbReference type="ARBA" id="ARBA00009013"/>
    </source>
</evidence>
<evidence type="ECO:0000313" key="5">
    <source>
        <dbReference type="Proteomes" id="UP000657574"/>
    </source>
</evidence>
<dbReference type="SUPFAM" id="SSF52091">
    <property type="entry name" value="SpoIIaa-like"/>
    <property type="match status" value="1"/>
</dbReference>
<evidence type="ECO:0000259" key="3">
    <source>
        <dbReference type="PROSITE" id="PS50801"/>
    </source>
</evidence>
<evidence type="ECO:0000256" key="2">
    <source>
        <dbReference type="RuleBase" id="RU003749"/>
    </source>
</evidence>